<evidence type="ECO:0000313" key="2">
    <source>
        <dbReference type="Proteomes" id="UP001172684"/>
    </source>
</evidence>
<organism evidence="1 2">
    <name type="scientific">Coniosporium apollinis</name>
    <dbReference type="NCBI Taxonomy" id="61459"/>
    <lineage>
        <taxon>Eukaryota</taxon>
        <taxon>Fungi</taxon>
        <taxon>Dikarya</taxon>
        <taxon>Ascomycota</taxon>
        <taxon>Pezizomycotina</taxon>
        <taxon>Dothideomycetes</taxon>
        <taxon>Dothideomycetes incertae sedis</taxon>
        <taxon>Coniosporium</taxon>
    </lineage>
</organism>
<accession>A0ABQ9NXF5</accession>
<keyword evidence="2" id="KW-1185">Reference proteome</keyword>
<sequence length="56" mass="6153">MSRYVAAEVVWYIEDGLAEAALTLVAVANELQIFVEDHAPAIEEACLPQRVTCVSF</sequence>
<reference evidence="1" key="1">
    <citation type="submission" date="2022-10" db="EMBL/GenBank/DDBJ databases">
        <title>Culturing micro-colonial fungi from biological soil crusts in the Mojave desert and describing Neophaeococcomyces mojavensis, and introducing the new genera and species Taxawa tesnikishii.</title>
        <authorList>
            <person name="Kurbessoian T."/>
            <person name="Stajich J.E."/>
        </authorList>
    </citation>
    <scope>NUCLEOTIDE SEQUENCE</scope>
    <source>
        <strain evidence="1">TK_1</strain>
    </source>
</reference>
<evidence type="ECO:0000313" key="1">
    <source>
        <dbReference type="EMBL" id="KAJ9666386.1"/>
    </source>
</evidence>
<proteinExistence type="predicted"/>
<name>A0ABQ9NXF5_9PEZI</name>
<protein>
    <submittedName>
        <fullName evidence="1">Uncharacterized protein</fullName>
    </submittedName>
</protein>
<gene>
    <name evidence="1" type="ORF">H2201_003574</name>
</gene>
<dbReference type="EMBL" id="JAPDRL010000020">
    <property type="protein sequence ID" value="KAJ9666386.1"/>
    <property type="molecule type" value="Genomic_DNA"/>
</dbReference>
<comment type="caution">
    <text evidence="1">The sequence shown here is derived from an EMBL/GenBank/DDBJ whole genome shotgun (WGS) entry which is preliminary data.</text>
</comment>
<dbReference type="Proteomes" id="UP001172684">
    <property type="component" value="Unassembled WGS sequence"/>
</dbReference>